<evidence type="ECO:0000313" key="2">
    <source>
        <dbReference type="Proteomes" id="UP000291819"/>
    </source>
</evidence>
<sequence>MRITLTEVRTNFKLTACSGSATETLKNYFQAHQRFLGLLVDGISARLWSKEETTGPVLRKNLLEHLLTECEALLSFIKNHFPEHMDQKMTLPDQKAYQAREKLKEKIYQISGTAESGDQLSNLAAMMEAALMDVQPVYRSERLWDKILTDLEEITKKKPLNAVQAISFLIMHNFNHQLGTKMIYRIIDEQLHLIPDPEKQLNELMLLEKAVVQASKTSEKKLFPGLPSLGNSITKYIGAEIKLIKQINRLIQRTSISDPFEGCFAFSLSVKQLAYFIYLQVETGVLITRTAKQVHQYFANRFTTFDGTPISEKSFKNAYYSHAPEDIQKVIEKLSQMLALAEENY</sequence>
<comment type="caution">
    <text evidence="1">The sequence shown here is derived from an EMBL/GenBank/DDBJ whole genome shotgun (WGS) entry which is preliminary data.</text>
</comment>
<accession>A0A4Q9HHZ4</accession>
<dbReference type="AlphaFoldDB" id="A0A4Q9HHZ4"/>
<organism evidence="1 2">
    <name type="scientific">Pedobacter kyonggii</name>
    <dbReference type="NCBI Taxonomy" id="1926871"/>
    <lineage>
        <taxon>Bacteria</taxon>
        <taxon>Pseudomonadati</taxon>
        <taxon>Bacteroidota</taxon>
        <taxon>Sphingobacteriia</taxon>
        <taxon>Sphingobacteriales</taxon>
        <taxon>Sphingobacteriaceae</taxon>
        <taxon>Pedobacter</taxon>
    </lineage>
</organism>
<proteinExistence type="predicted"/>
<dbReference type="Proteomes" id="UP000291819">
    <property type="component" value="Unassembled WGS sequence"/>
</dbReference>
<dbReference type="OrthoDB" id="751634at2"/>
<dbReference type="RefSeq" id="WP_131028390.1">
    <property type="nucleotide sequence ID" value="NZ_SIXF01000002.1"/>
</dbReference>
<reference evidence="1 2" key="1">
    <citation type="submission" date="2019-02" db="EMBL/GenBank/DDBJ databases">
        <title>Pedobacter kyonggii whole genome sequence analysis.</title>
        <authorList>
            <person name="Dahal R.H."/>
        </authorList>
    </citation>
    <scope>NUCLEOTIDE SEQUENCE [LARGE SCALE GENOMIC DNA]</scope>
    <source>
        <strain evidence="1 2">K-4-11-1</strain>
    </source>
</reference>
<gene>
    <name evidence="1" type="ORF">EYS08_03075</name>
</gene>
<keyword evidence="2" id="KW-1185">Reference proteome</keyword>
<evidence type="ECO:0000313" key="1">
    <source>
        <dbReference type="EMBL" id="TBO44310.1"/>
    </source>
</evidence>
<protein>
    <submittedName>
        <fullName evidence="1">Uncharacterized protein</fullName>
    </submittedName>
</protein>
<dbReference type="EMBL" id="SIXF01000002">
    <property type="protein sequence ID" value="TBO44310.1"/>
    <property type="molecule type" value="Genomic_DNA"/>
</dbReference>
<name>A0A4Q9HHZ4_9SPHI</name>